<proteinExistence type="predicted"/>
<reference evidence="2" key="1">
    <citation type="submission" date="2022-11" db="UniProtKB">
        <authorList>
            <consortium name="WormBaseParasite"/>
        </authorList>
    </citation>
    <scope>IDENTIFICATION</scope>
</reference>
<sequence length="619" mass="71240">MVLNWGIDPFHGNIGFYESETCKYQEFNIIEVDQNEIDKVEKMFEIIKSKNNNKFGNACICLDSGYGNEIRKKFIKAGMDARFEGVEIIDRNTCLYCETICENKNMLKSGEIVWIFYSNACYIWQKNFKTAEFLYRCDQAPKKLLSFLKENCQNAAAAKMPNFICNRSDAIDINQLKDIFPKCTIFNANVLPNWAKGATVKAEIMANNCNFKEFNATTVLGQPLTVIYGNDEIFSLPFSTSLPLNRSIILQKSDEENVLKVKRCETYYNTVLPQCTQFNFEISVDTNGIHKIEITSLNNLIKASSSSKNLTWCIGVDPKKAEITAYNMTSGETKITTIFNKSNKIDENIEKVFQKLSNIYPFEMNRTTVIHIDDNCFNSILIKLIRASQKYNIGNISFISTQTAELLNIFHHHQELITNNVKTVAHICDRFAQRKLYCQIWKRHGNCFRAEKSYFRDSDCGDNEINLEKLKVDSNSLADIDLIFFDSFIDAFTINSYFPDITFFQTDYCPFHSTAAMIKSRIIANDANLNVLNVENNLNRRITFFINNEMTSNFPLGRLLPFKMISDSTTVSTFKICERNAGGMKQETEYNFTENQTKTFVLHCDINGIFYLKVFPNNF</sequence>
<protein>
    <submittedName>
        <fullName evidence="2">Uncharacterized protein</fullName>
    </submittedName>
</protein>
<dbReference type="Proteomes" id="UP000887577">
    <property type="component" value="Unplaced"/>
</dbReference>
<dbReference type="WBParaSite" id="PSU_v2.g3780.t1">
    <property type="protein sequence ID" value="PSU_v2.g3780.t1"/>
    <property type="gene ID" value="PSU_v2.g3780"/>
</dbReference>
<name>A0A914YUG6_9BILA</name>
<accession>A0A914YUG6</accession>
<dbReference type="AlphaFoldDB" id="A0A914YUG6"/>
<organism evidence="1 2">
    <name type="scientific">Panagrolaimus superbus</name>
    <dbReference type="NCBI Taxonomy" id="310955"/>
    <lineage>
        <taxon>Eukaryota</taxon>
        <taxon>Metazoa</taxon>
        <taxon>Ecdysozoa</taxon>
        <taxon>Nematoda</taxon>
        <taxon>Chromadorea</taxon>
        <taxon>Rhabditida</taxon>
        <taxon>Tylenchina</taxon>
        <taxon>Panagrolaimomorpha</taxon>
        <taxon>Panagrolaimoidea</taxon>
        <taxon>Panagrolaimidae</taxon>
        <taxon>Panagrolaimus</taxon>
    </lineage>
</organism>
<evidence type="ECO:0000313" key="2">
    <source>
        <dbReference type="WBParaSite" id="PSU_v2.g3780.t1"/>
    </source>
</evidence>
<evidence type="ECO:0000313" key="1">
    <source>
        <dbReference type="Proteomes" id="UP000887577"/>
    </source>
</evidence>
<keyword evidence="1" id="KW-1185">Reference proteome</keyword>